<accession>A0ABU2P021</accession>
<comment type="subcellular location">
    <subcellularLocation>
        <location evidence="2">Gas vesicle</location>
    </subcellularLocation>
</comment>
<keyword evidence="5" id="KW-1185">Reference proteome</keyword>
<dbReference type="PANTHER" id="PTHR36852:SF1">
    <property type="entry name" value="PROTEIN GVPL 2"/>
    <property type="match status" value="1"/>
</dbReference>
<dbReference type="RefSeq" id="WP_311675933.1">
    <property type="nucleotide sequence ID" value="NZ_JAVREQ010000034.1"/>
</dbReference>
<proteinExistence type="inferred from homology"/>
<evidence type="ECO:0000256" key="3">
    <source>
        <dbReference type="ARBA" id="ARBA00035643"/>
    </source>
</evidence>
<dbReference type="Pfam" id="PF06386">
    <property type="entry name" value="GvpL_GvpF"/>
    <property type="match status" value="1"/>
</dbReference>
<evidence type="ECO:0000313" key="5">
    <source>
        <dbReference type="Proteomes" id="UP001183414"/>
    </source>
</evidence>
<dbReference type="EMBL" id="JAVREQ010000034">
    <property type="protein sequence ID" value="MDT0382339.1"/>
    <property type="molecule type" value="Genomic_DNA"/>
</dbReference>
<evidence type="ECO:0000313" key="4">
    <source>
        <dbReference type="EMBL" id="MDT0382339.1"/>
    </source>
</evidence>
<gene>
    <name evidence="4" type="ORF">RM572_26625</name>
</gene>
<evidence type="ECO:0000256" key="1">
    <source>
        <dbReference type="ARBA" id="ARBA00022987"/>
    </source>
</evidence>
<dbReference type="Proteomes" id="UP001183414">
    <property type="component" value="Unassembled WGS sequence"/>
</dbReference>
<sequence length="283" mass="30144">MSPTPSPARAPAAPGTALYLYAVCRPGSDACGNTLTGVPGHPGGGTVRTLTVGPLTAVVQDVPAAEYTEEALRDRLAERTFLERCARTHHEVIADAASRADTLPLPLATLYLGEDSLRDVLHRDAGRFGAALDRIAGREEWGVKVYAAAHLDAPHDPPAAAPAEPSANSGRAYLDRLRDRNRTRRERADDAVRVAQRVESALRGTAVAVRRLRTHATQTTGGDGTQVLNAACLMPRGQEPALARTVTRLRTSEGVHIEVTGPWVPYSFVDDASAGESADDHAR</sequence>
<keyword evidence="1" id="KW-0304">Gas vesicle</keyword>
<dbReference type="InterPro" id="IPR009430">
    <property type="entry name" value="GvpL/GvpF"/>
</dbReference>
<reference evidence="5" key="1">
    <citation type="submission" date="2023-07" db="EMBL/GenBank/DDBJ databases">
        <title>30 novel species of actinomycetes from the DSMZ collection.</title>
        <authorList>
            <person name="Nouioui I."/>
        </authorList>
    </citation>
    <scope>NUCLEOTIDE SEQUENCE [LARGE SCALE GENOMIC DNA]</scope>
    <source>
        <strain evidence="5">DSM 42041</strain>
    </source>
</reference>
<organism evidence="4 5">
    <name type="scientific">Streptomyces hazeniae</name>
    <dbReference type="NCBI Taxonomy" id="3075538"/>
    <lineage>
        <taxon>Bacteria</taxon>
        <taxon>Bacillati</taxon>
        <taxon>Actinomycetota</taxon>
        <taxon>Actinomycetes</taxon>
        <taxon>Kitasatosporales</taxon>
        <taxon>Streptomycetaceae</taxon>
        <taxon>Streptomyces</taxon>
    </lineage>
</organism>
<comment type="caution">
    <text evidence="4">The sequence shown here is derived from an EMBL/GenBank/DDBJ whole genome shotgun (WGS) entry which is preliminary data.</text>
</comment>
<evidence type="ECO:0000256" key="2">
    <source>
        <dbReference type="ARBA" id="ARBA00035108"/>
    </source>
</evidence>
<comment type="similarity">
    <text evidence="3">Belongs to the gas vesicle GvpF/GvpL family.</text>
</comment>
<protein>
    <submittedName>
        <fullName evidence="4">GvpL/GvpF family gas vesicle protein</fullName>
    </submittedName>
</protein>
<name>A0ABU2P021_9ACTN</name>
<dbReference type="PANTHER" id="PTHR36852">
    <property type="entry name" value="PROTEIN GVPL 2"/>
    <property type="match status" value="1"/>
</dbReference>